<evidence type="ECO:0000313" key="12">
    <source>
        <dbReference type="EMBL" id="OEF96306.1"/>
    </source>
</evidence>
<keyword evidence="13" id="KW-1185">Reference proteome</keyword>
<evidence type="ECO:0000256" key="2">
    <source>
        <dbReference type="ARBA" id="ARBA00022475"/>
    </source>
</evidence>
<sequence>MRMFKGLRGKILLAITMVVIVNMAIVMGFLQFVLQDSGEHAALTKVTSDLATGRAIIDATYPGPWNIRDGELFKGDVRMNENFEIVDYIGELTGNTVTIFLGDTRVTTNVITLEGNRAVGTQISDVVGNAVLNRGETFVGEADVVGHTYQTAYEPIRDADGDIIGIWYVGASREFVTDMIWNAQRGMIYIALGAIIVSMLQAMRVSTNFARAIAKISEGIKHAENKNFKHRIELNRNDEIGELAKSYNSMIDELGNLIKDVNHSVETVLVSAKDLDAASSEQAKASEHMAATVDQISDGANSQTSAVDETVNIVSDINTGIVRISENASEAYDSSYKSVEIADSGKVKIESSISQMEQINDKSHDTADKMKNLGQRSEEIGNIISMISNIAEQTNLLALNASIEAARAGEHGRGFAVVADEVRKLAEQSSQATGQIANLVKDIQLEIDDAVKEVESNVVSIEEGVASVRQASSFFEELRNSSNEVSVKVKDISDSVQNIQQVSRNLVEKIEVVNDVAKETADGTQTMASMSEEQSATLQEISATVSQLTKIAQDLKEKVDCFEC</sequence>
<dbReference type="Pfam" id="PF17202">
    <property type="entry name" value="sCache_3_3"/>
    <property type="match status" value="1"/>
</dbReference>
<dbReference type="PROSITE" id="PS50111">
    <property type="entry name" value="CHEMOTAXIS_TRANSDUC_2"/>
    <property type="match status" value="1"/>
</dbReference>
<dbReference type="GO" id="GO:0007165">
    <property type="term" value="P:signal transduction"/>
    <property type="evidence" value="ECO:0007669"/>
    <property type="project" value="UniProtKB-KW"/>
</dbReference>
<feature type="transmembrane region" description="Helical" evidence="9">
    <location>
        <begin position="12"/>
        <end position="34"/>
    </location>
</feature>
<feature type="domain" description="HAMP" evidence="11">
    <location>
        <begin position="207"/>
        <end position="259"/>
    </location>
</feature>
<dbReference type="SMART" id="SM00304">
    <property type="entry name" value="HAMP"/>
    <property type="match status" value="1"/>
</dbReference>
<accession>A0A1E5G0E5</accession>
<feature type="domain" description="Methyl-accepting transducer" evidence="10">
    <location>
        <begin position="278"/>
        <end position="549"/>
    </location>
</feature>
<dbReference type="EMBL" id="MIJE01000032">
    <property type="protein sequence ID" value="OEF96306.1"/>
    <property type="molecule type" value="Genomic_DNA"/>
</dbReference>
<keyword evidence="4 9" id="KW-1133">Transmembrane helix</keyword>
<keyword evidence="6 8" id="KW-0807">Transducer</keyword>
<reference evidence="12 13" key="1">
    <citation type="submission" date="2016-09" db="EMBL/GenBank/DDBJ databases">
        <title>Draft genome sequence for the type strain of Desulfuribacillus alkaliarsenatis AHT28, an obligately anaerobic, sulfidogenic bacterium isolated from Russian soda lake sediments.</title>
        <authorList>
            <person name="Abin C.A."/>
            <person name="Hollibaugh J.T."/>
        </authorList>
    </citation>
    <scope>NUCLEOTIDE SEQUENCE [LARGE SCALE GENOMIC DNA]</scope>
    <source>
        <strain evidence="12 13">AHT28</strain>
    </source>
</reference>
<dbReference type="PANTHER" id="PTHR32089:SF112">
    <property type="entry name" value="LYSOZYME-LIKE PROTEIN-RELATED"/>
    <property type="match status" value="1"/>
</dbReference>
<proteinExistence type="inferred from homology"/>
<protein>
    <recommendedName>
        <fullName evidence="14">Chemotaxis protein</fullName>
    </recommendedName>
</protein>
<keyword evidence="2" id="KW-1003">Cell membrane</keyword>
<dbReference type="InterPro" id="IPR033463">
    <property type="entry name" value="sCache_3"/>
</dbReference>
<name>A0A1E5G0E5_9FIRM</name>
<dbReference type="Pfam" id="PF00015">
    <property type="entry name" value="MCPsignal"/>
    <property type="match status" value="1"/>
</dbReference>
<dbReference type="InterPro" id="IPR004089">
    <property type="entry name" value="MCPsignal_dom"/>
</dbReference>
<dbReference type="Pfam" id="PF00672">
    <property type="entry name" value="HAMP"/>
    <property type="match status" value="1"/>
</dbReference>
<evidence type="ECO:0000313" key="13">
    <source>
        <dbReference type="Proteomes" id="UP000094296"/>
    </source>
</evidence>
<comment type="subcellular location">
    <subcellularLocation>
        <location evidence="1">Cell membrane</location>
        <topology evidence="1">Multi-pass membrane protein</topology>
    </subcellularLocation>
</comment>
<dbReference type="Gene3D" id="6.10.340.10">
    <property type="match status" value="1"/>
</dbReference>
<dbReference type="Proteomes" id="UP000094296">
    <property type="component" value="Unassembled WGS sequence"/>
</dbReference>
<dbReference type="PANTHER" id="PTHR32089">
    <property type="entry name" value="METHYL-ACCEPTING CHEMOTAXIS PROTEIN MCPB"/>
    <property type="match status" value="1"/>
</dbReference>
<evidence type="ECO:0000256" key="6">
    <source>
        <dbReference type="ARBA" id="ARBA00023224"/>
    </source>
</evidence>
<dbReference type="GO" id="GO:0005886">
    <property type="term" value="C:plasma membrane"/>
    <property type="evidence" value="ECO:0007669"/>
    <property type="project" value="UniProtKB-SubCell"/>
</dbReference>
<dbReference type="InterPro" id="IPR003660">
    <property type="entry name" value="HAMP_dom"/>
</dbReference>
<evidence type="ECO:0000256" key="9">
    <source>
        <dbReference type="SAM" id="Phobius"/>
    </source>
</evidence>
<organism evidence="12 13">
    <name type="scientific">Desulfuribacillus alkaliarsenatis</name>
    <dbReference type="NCBI Taxonomy" id="766136"/>
    <lineage>
        <taxon>Bacteria</taxon>
        <taxon>Bacillati</taxon>
        <taxon>Bacillota</taxon>
        <taxon>Desulfuribacillia</taxon>
        <taxon>Desulfuribacillales</taxon>
        <taxon>Desulfuribacillaceae</taxon>
        <taxon>Desulfuribacillus</taxon>
    </lineage>
</organism>
<dbReference type="SUPFAM" id="SSF103190">
    <property type="entry name" value="Sensory domain-like"/>
    <property type="match status" value="1"/>
</dbReference>
<comment type="caution">
    <text evidence="12">The sequence shown here is derived from an EMBL/GenBank/DDBJ whole genome shotgun (WGS) entry which is preliminary data.</text>
</comment>
<dbReference type="OrthoDB" id="2379189at2"/>
<dbReference type="SUPFAM" id="SSF58104">
    <property type="entry name" value="Methyl-accepting chemotaxis protein (MCP) signaling domain"/>
    <property type="match status" value="1"/>
</dbReference>
<dbReference type="STRING" id="766136.BHF68_09100"/>
<dbReference type="SMART" id="SM00283">
    <property type="entry name" value="MA"/>
    <property type="match status" value="1"/>
</dbReference>
<keyword evidence="5 9" id="KW-0472">Membrane</keyword>
<evidence type="ECO:0000256" key="4">
    <source>
        <dbReference type="ARBA" id="ARBA00022989"/>
    </source>
</evidence>
<evidence type="ECO:0000259" key="11">
    <source>
        <dbReference type="PROSITE" id="PS50885"/>
    </source>
</evidence>
<dbReference type="InterPro" id="IPR004090">
    <property type="entry name" value="Chemotax_Me-accpt_rcpt"/>
</dbReference>
<dbReference type="InterPro" id="IPR029151">
    <property type="entry name" value="Sensor-like_sf"/>
</dbReference>
<evidence type="ECO:0000256" key="1">
    <source>
        <dbReference type="ARBA" id="ARBA00004651"/>
    </source>
</evidence>
<evidence type="ECO:0000256" key="7">
    <source>
        <dbReference type="ARBA" id="ARBA00029447"/>
    </source>
</evidence>
<dbReference type="PROSITE" id="PS50885">
    <property type="entry name" value="HAMP"/>
    <property type="match status" value="1"/>
</dbReference>
<dbReference type="AlphaFoldDB" id="A0A1E5G0E5"/>
<dbReference type="GO" id="GO:0004888">
    <property type="term" value="F:transmembrane signaling receptor activity"/>
    <property type="evidence" value="ECO:0007669"/>
    <property type="project" value="InterPro"/>
</dbReference>
<dbReference type="CDD" id="cd06225">
    <property type="entry name" value="HAMP"/>
    <property type="match status" value="1"/>
</dbReference>
<dbReference type="GO" id="GO:0006935">
    <property type="term" value="P:chemotaxis"/>
    <property type="evidence" value="ECO:0007669"/>
    <property type="project" value="InterPro"/>
</dbReference>
<keyword evidence="3 9" id="KW-0812">Transmembrane</keyword>
<dbReference type="CDD" id="cd11386">
    <property type="entry name" value="MCP_signal"/>
    <property type="match status" value="1"/>
</dbReference>
<comment type="similarity">
    <text evidence="7">Belongs to the methyl-accepting chemotaxis (MCP) protein family.</text>
</comment>
<evidence type="ECO:0000256" key="8">
    <source>
        <dbReference type="PROSITE-ProRule" id="PRU00284"/>
    </source>
</evidence>
<dbReference type="RefSeq" id="WP_069643812.1">
    <property type="nucleotide sequence ID" value="NZ_MIJE01000032.1"/>
</dbReference>
<dbReference type="PRINTS" id="PR00260">
    <property type="entry name" value="CHEMTRNSDUCR"/>
</dbReference>
<evidence type="ECO:0008006" key="14">
    <source>
        <dbReference type="Google" id="ProtNLM"/>
    </source>
</evidence>
<gene>
    <name evidence="12" type="ORF">BHF68_09100</name>
</gene>
<evidence type="ECO:0000256" key="3">
    <source>
        <dbReference type="ARBA" id="ARBA00022692"/>
    </source>
</evidence>
<evidence type="ECO:0000256" key="5">
    <source>
        <dbReference type="ARBA" id="ARBA00023136"/>
    </source>
</evidence>
<evidence type="ECO:0000259" key="10">
    <source>
        <dbReference type="PROSITE" id="PS50111"/>
    </source>
</evidence>
<dbReference type="Gene3D" id="1.10.287.950">
    <property type="entry name" value="Methyl-accepting chemotaxis protein"/>
    <property type="match status" value="1"/>
</dbReference>